<keyword evidence="1" id="KW-0812">Transmembrane</keyword>
<feature type="transmembrane region" description="Helical" evidence="1">
    <location>
        <begin position="34"/>
        <end position="55"/>
    </location>
</feature>
<proteinExistence type="predicted"/>
<sequence>MKRFLIRLFVTALAFYVAVALLSPQYIQPSSNNWLSFIWLALIFGVINAIIRPILVILGCPFIILTLGLGILVINTGLFALAGWVGNQFGVGFTVSGFWGAFLGSLVVSVILFISQLFIEDMRKK</sequence>
<protein>
    <recommendedName>
        <fullName evidence="4">Phage holin family protein</fullName>
    </recommendedName>
</protein>
<comment type="caution">
    <text evidence="2">The sequence shown here is derived from an EMBL/GenBank/DDBJ whole genome shotgun (WGS) entry which is preliminary data.</text>
</comment>
<dbReference type="Proteomes" id="UP000050544">
    <property type="component" value="Unassembled WGS sequence"/>
</dbReference>
<dbReference type="Pfam" id="PF04020">
    <property type="entry name" value="Phage_holin_4_2"/>
    <property type="match status" value="1"/>
</dbReference>
<keyword evidence="1" id="KW-0472">Membrane</keyword>
<reference evidence="2 3" key="1">
    <citation type="submission" date="2015-07" db="EMBL/GenBank/DDBJ databases">
        <title>Whole genome sequence of Thermanaerothrix daxensis DSM 23592.</title>
        <authorList>
            <person name="Hemp J."/>
            <person name="Ward L.M."/>
            <person name="Pace L.A."/>
            <person name="Fischer W.W."/>
        </authorList>
    </citation>
    <scope>NUCLEOTIDE SEQUENCE [LARGE SCALE GENOMIC DNA]</scope>
    <source>
        <strain evidence="2 3">GNS-1</strain>
    </source>
</reference>
<dbReference type="InterPro" id="IPR007165">
    <property type="entry name" value="Phage_holin_4_2"/>
</dbReference>
<feature type="transmembrane region" description="Helical" evidence="1">
    <location>
        <begin position="97"/>
        <end position="119"/>
    </location>
</feature>
<evidence type="ECO:0000313" key="2">
    <source>
        <dbReference type="EMBL" id="KPL84595.1"/>
    </source>
</evidence>
<evidence type="ECO:0000256" key="1">
    <source>
        <dbReference type="SAM" id="Phobius"/>
    </source>
</evidence>
<dbReference type="RefSeq" id="WP_054521142.1">
    <property type="nucleotide sequence ID" value="NZ_LGKO01000002.1"/>
</dbReference>
<dbReference type="PANTHER" id="PTHR37309:SF1">
    <property type="entry name" value="SLR0284 PROTEIN"/>
    <property type="match status" value="1"/>
</dbReference>
<dbReference type="AlphaFoldDB" id="A0A0P6XPY2"/>
<feature type="transmembrane region" description="Helical" evidence="1">
    <location>
        <begin position="62"/>
        <end position="85"/>
    </location>
</feature>
<gene>
    <name evidence="2" type="ORF">SE15_05905</name>
</gene>
<evidence type="ECO:0000313" key="3">
    <source>
        <dbReference type="Proteomes" id="UP000050544"/>
    </source>
</evidence>
<accession>A0A0P6XPY2</accession>
<dbReference type="OrthoDB" id="163172at2"/>
<name>A0A0P6XPY2_9CHLR</name>
<dbReference type="EMBL" id="LGKO01000002">
    <property type="protein sequence ID" value="KPL84595.1"/>
    <property type="molecule type" value="Genomic_DNA"/>
</dbReference>
<evidence type="ECO:0008006" key="4">
    <source>
        <dbReference type="Google" id="ProtNLM"/>
    </source>
</evidence>
<dbReference type="STRING" id="869279.SE15_05905"/>
<keyword evidence="3" id="KW-1185">Reference proteome</keyword>
<organism evidence="2 3">
    <name type="scientific">Thermanaerothrix daxensis</name>
    <dbReference type="NCBI Taxonomy" id="869279"/>
    <lineage>
        <taxon>Bacteria</taxon>
        <taxon>Bacillati</taxon>
        <taxon>Chloroflexota</taxon>
        <taxon>Anaerolineae</taxon>
        <taxon>Anaerolineales</taxon>
        <taxon>Anaerolineaceae</taxon>
        <taxon>Thermanaerothrix</taxon>
    </lineage>
</organism>
<dbReference type="PANTHER" id="PTHR37309">
    <property type="entry name" value="SLR0284 PROTEIN"/>
    <property type="match status" value="1"/>
</dbReference>
<keyword evidence="1" id="KW-1133">Transmembrane helix</keyword>